<evidence type="ECO:0000256" key="6">
    <source>
        <dbReference type="RuleBase" id="RU362116"/>
    </source>
</evidence>
<dbReference type="NCBIfam" id="TIGR03506">
    <property type="entry name" value="FlgEFG_subfam"/>
    <property type="match status" value="2"/>
</dbReference>
<dbReference type="OrthoDB" id="9804559at2"/>
<feature type="domain" description="Flagellar basal body rod protein N-terminal" evidence="7">
    <location>
        <begin position="5"/>
        <end position="35"/>
    </location>
</feature>
<feature type="domain" description="Flagellar hook protein FlgE/F/G-like D1" evidence="9">
    <location>
        <begin position="97"/>
        <end position="161"/>
    </location>
</feature>
<evidence type="ECO:0000256" key="2">
    <source>
        <dbReference type="ARBA" id="ARBA00009677"/>
    </source>
</evidence>
<evidence type="ECO:0000256" key="3">
    <source>
        <dbReference type="ARBA" id="ARBA00017948"/>
    </source>
</evidence>
<comment type="similarity">
    <text evidence="2 6">Belongs to the flagella basal body rod proteins family.</text>
</comment>
<dbReference type="Pfam" id="PF06429">
    <property type="entry name" value="Flg_bbr_C"/>
    <property type="match status" value="1"/>
</dbReference>
<dbReference type="SUPFAM" id="SSF117143">
    <property type="entry name" value="Flagellar hook protein flgE"/>
    <property type="match status" value="1"/>
</dbReference>
<dbReference type="Pfam" id="PF22692">
    <property type="entry name" value="LlgE_F_G_D1"/>
    <property type="match status" value="1"/>
</dbReference>
<keyword evidence="11" id="KW-1185">Reference proteome</keyword>
<dbReference type="Proteomes" id="UP000187735">
    <property type="component" value="Chromosome"/>
</dbReference>
<dbReference type="PANTHER" id="PTHR30435">
    <property type="entry name" value="FLAGELLAR PROTEIN"/>
    <property type="match status" value="1"/>
</dbReference>
<dbReference type="InterPro" id="IPR012834">
    <property type="entry name" value="FlgG_G_neg"/>
</dbReference>
<evidence type="ECO:0000259" key="7">
    <source>
        <dbReference type="Pfam" id="PF00460"/>
    </source>
</evidence>
<dbReference type="NCBIfam" id="TIGR02488">
    <property type="entry name" value="flgG_G_neg"/>
    <property type="match status" value="1"/>
</dbReference>
<protein>
    <recommendedName>
        <fullName evidence="3 5">Flagellar basal-body rod protein FlgG</fullName>
    </recommendedName>
</protein>
<dbReference type="RefSeq" id="WP_077022761.1">
    <property type="nucleotide sequence ID" value="NZ_CP017641.1"/>
</dbReference>
<keyword evidence="4 6" id="KW-0975">Bacterial flagellum</keyword>
<sequence>MLRALYTSATGMKAQELMIDNTANNLANVNTTGFRKSHLDFADLVYNTMRQPGTAVTNQQVSPTGLQIGNGVRAVSTTKHFTQGALEQTGNSLDVSIEGDGFFQLLHPNGEFRYSRAGNFKVDANSGNLVNPDGLVLNPAITITQGTDISKISIGSDGSVEGVSSNSSGTPVSLGQIQVVTFLNAAGLSSEGSNLFAETPASGAAVVGNPSDAGFGLLRQGYLENSNVEVVTELISLISAQRAYEINSRAIRAGDEMLSTSADIVR</sequence>
<dbReference type="KEGG" id="fmr:Fuma_00521"/>
<gene>
    <name evidence="10" type="primary">flgG_1</name>
    <name evidence="10" type="ORF">Fuma_00521</name>
</gene>
<evidence type="ECO:0000256" key="5">
    <source>
        <dbReference type="NCBIfam" id="TIGR02488"/>
    </source>
</evidence>
<organism evidence="10 11">
    <name type="scientific">Fuerstiella marisgermanici</name>
    <dbReference type="NCBI Taxonomy" id="1891926"/>
    <lineage>
        <taxon>Bacteria</taxon>
        <taxon>Pseudomonadati</taxon>
        <taxon>Planctomycetota</taxon>
        <taxon>Planctomycetia</taxon>
        <taxon>Planctomycetales</taxon>
        <taxon>Planctomycetaceae</taxon>
        <taxon>Fuerstiella</taxon>
    </lineage>
</organism>
<dbReference type="AlphaFoldDB" id="A0A1P8WA54"/>
<name>A0A1P8WA54_9PLAN</name>
<evidence type="ECO:0000313" key="10">
    <source>
        <dbReference type="EMBL" id="APZ90937.1"/>
    </source>
</evidence>
<evidence type="ECO:0000256" key="1">
    <source>
        <dbReference type="ARBA" id="ARBA00004117"/>
    </source>
</evidence>
<dbReference type="InterPro" id="IPR020013">
    <property type="entry name" value="Flagellar_FlgE/F/G"/>
</dbReference>
<evidence type="ECO:0000259" key="9">
    <source>
        <dbReference type="Pfam" id="PF22692"/>
    </source>
</evidence>
<dbReference type="InterPro" id="IPR010930">
    <property type="entry name" value="Flg_bb/hook_C_dom"/>
</dbReference>
<proteinExistence type="inferred from homology"/>
<dbReference type="STRING" id="1891926.Fuma_00521"/>
<feature type="domain" description="Flagellar basal-body/hook protein C-terminal" evidence="8">
    <location>
        <begin position="219"/>
        <end position="263"/>
    </location>
</feature>
<dbReference type="Pfam" id="PF00460">
    <property type="entry name" value="Flg_bb_rod"/>
    <property type="match status" value="1"/>
</dbReference>
<dbReference type="EMBL" id="CP017641">
    <property type="protein sequence ID" value="APZ90937.1"/>
    <property type="molecule type" value="Genomic_DNA"/>
</dbReference>
<evidence type="ECO:0000256" key="4">
    <source>
        <dbReference type="ARBA" id="ARBA00023143"/>
    </source>
</evidence>
<reference evidence="10 11" key="1">
    <citation type="journal article" date="2016" name="Front. Microbiol.">
        <title>Fuerstia marisgermanicae gen. nov., sp. nov., an Unusual Member of the Phylum Planctomycetes from the German Wadden Sea.</title>
        <authorList>
            <person name="Kohn T."/>
            <person name="Heuer A."/>
            <person name="Jogler M."/>
            <person name="Vollmers J."/>
            <person name="Boedeker C."/>
            <person name="Bunk B."/>
            <person name="Rast P."/>
            <person name="Borchert D."/>
            <person name="Glockner I."/>
            <person name="Freese H.M."/>
            <person name="Klenk H.P."/>
            <person name="Overmann J."/>
            <person name="Kaster A.K."/>
            <person name="Rohde M."/>
            <person name="Wiegand S."/>
            <person name="Jogler C."/>
        </authorList>
    </citation>
    <scope>NUCLEOTIDE SEQUENCE [LARGE SCALE GENOMIC DNA]</scope>
    <source>
        <strain evidence="10 11">NH11</strain>
    </source>
</reference>
<evidence type="ECO:0000313" key="11">
    <source>
        <dbReference type="Proteomes" id="UP000187735"/>
    </source>
</evidence>
<comment type="subcellular location">
    <subcellularLocation>
        <location evidence="1 6">Bacterial flagellum basal body</location>
    </subcellularLocation>
</comment>
<dbReference type="InterPro" id="IPR001444">
    <property type="entry name" value="Flag_bb_rod_N"/>
</dbReference>
<dbReference type="GO" id="GO:0071978">
    <property type="term" value="P:bacterial-type flagellum-dependent swarming motility"/>
    <property type="evidence" value="ECO:0007669"/>
    <property type="project" value="TreeGrafter"/>
</dbReference>
<evidence type="ECO:0000259" key="8">
    <source>
        <dbReference type="Pfam" id="PF06429"/>
    </source>
</evidence>
<dbReference type="PANTHER" id="PTHR30435:SF19">
    <property type="entry name" value="FLAGELLAR BASAL-BODY ROD PROTEIN FLGG"/>
    <property type="match status" value="1"/>
</dbReference>
<dbReference type="GO" id="GO:0009426">
    <property type="term" value="C:bacterial-type flagellum basal body, distal rod"/>
    <property type="evidence" value="ECO:0007669"/>
    <property type="project" value="UniProtKB-UniRule"/>
</dbReference>
<dbReference type="InterPro" id="IPR037925">
    <property type="entry name" value="FlgE/F/G-like"/>
</dbReference>
<accession>A0A1P8WA54</accession>
<dbReference type="InterPro" id="IPR053967">
    <property type="entry name" value="LlgE_F_G-like_D1"/>
</dbReference>